<comment type="caution">
    <text evidence="1">The sequence shown here is derived from an EMBL/GenBank/DDBJ whole genome shotgun (WGS) entry which is preliminary data.</text>
</comment>
<dbReference type="AlphaFoldDB" id="A0AAV4EHM5"/>
<accession>A0AAV4EHM5</accession>
<evidence type="ECO:0000313" key="1">
    <source>
        <dbReference type="EMBL" id="GFR60114.1"/>
    </source>
</evidence>
<sequence>MKKGSITCLEIEKAIAKSKTNHASGEDRITTDMLKADPSMSAKCLVGLFNKVWTEEKVSDAWKKGIIIKLPKKGHLSQSNNWRGINLLSVLGKIFCQVTL</sequence>
<dbReference type="PANTHER" id="PTHR19446">
    <property type="entry name" value="REVERSE TRANSCRIPTASES"/>
    <property type="match status" value="1"/>
</dbReference>
<reference evidence="1 2" key="1">
    <citation type="journal article" date="2021" name="Elife">
        <title>Chloroplast acquisition without the gene transfer in kleptoplastic sea slugs, Plakobranchus ocellatus.</title>
        <authorList>
            <person name="Maeda T."/>
            <person name="Takahashi S."/>
            <person name="Yoshida T."/>
            <person name="Shimamura S."/>
            <person name="Takaki Y."/>
            <person name="Nagai Y."/>
            <person name="Toyoda A."/>
            <person name="Suzuki Y."/>
            <person name="Arimoto A."/>
            <person name="Ishii H."/>
            <person name="Satoh N."/>
            <person name="Nishiyama T."/>
            <person name="Hasebe M."/>
            <person name="Maruyama T."/>
            <person name="Minagawa J."/>
            <person name="Obokata J."/>
            <person name="Shigenobu S."/>
        </authorList>
    </citation>
    <scope>NUCLEOTIDE SEQUENCE [LARGE SCALE GENOMIC DNA]</scope>
</reference>
<gene>
    <name evidence="1" type="ORF">ElyMa_000071300</name>
</gene>
<dbReference type="EMBL" id="BMAT01000127">
    <property type="protein sequence ID" value="GFR60114.1"/>
    <property type="molecule type" value="Genomic_DNA"/>
</dbReference>
<proteinExistence type="predicted"/>
<name>A0AAV4EHM5_9GAST</name>
<organism evidence="1 2">
    <name type="scientific">Elysia marginata</name>
    <dbReference type="NCBI Taxonomy" id="1093978"/>
    <lineage>
        <taxon>Eukaryota</taxon>
        <taxon>Metazoa</taxon>
        <taxon>Spiralia</taxon>
        <taxon>Lophotrochozoa</taxon>
        <taxon>Mollusca</taxon>
        <taxon>Gastropoda</taxon>
        <taxon>Heterobranchia</taxon>
        <taxon>Euthyneura</taxon>
        <taxon>Panpulmonata</taxon>
        <taxon>Sacoglossa</taxon>
        <taxon>Placobranchoidea</taxon>
        <taxon>Plakobranchidae</taxon>
        <taxon>Elysia</taxon>
    </lineage>
</organism>
<evidence type="ECO:0000313" key="2">
    <source>
        <dbReference type="Proteomes" id="UP000762676"/>
    </source>
</evidence>
<keyword evidence="2" id="KW-1185">Reference proteome</keyword>
<dbReference type="Proteomes" id="UP000762676">
    <property type="component" value="Unassembled WGS sequence"/>
</dbReference>
<protein>
    <recommendedName>
        <fullName evidence="3">Reverse transcriptase domain-containing protein</fullName>
    </recommendedName>
</protein>
<evidence type="ECO:0008006" key="3">
    <source>
        <dbReference type="Google" id="ProtNLM"/>
    </source>
</evidence>